<name>A0A2K6LXY7_RHIBE</name>
<evidence type="ECO:0000256" key="4">
    <source>
        <dbReference type="SAM" id="MobiDB-lite"/>
    </source>
</evidence>
<reference evidence="5" key="3">
    <citation type="submission" date="2025-09" db="UniProtKB">
        <authorList>
            <consortium name="Ensembl"/>
        </authorList>
    </citation>
    <scope>IDENTIFICATION</scope>
</reference>
<dbReference type="InterPro" id="IPR001593">
    <property type="entry name" value="Ribosomal_eS1"/>
</dbReference>
<dbReference type="GO" id="GO:0003735">
    <property type="term" value="F:structural constituent of ribosome"/>
    <property type="evidence" value="ECO:0007669"/>
    <property type="project" value="InterPro"/>
</dbReference>
<keyword evidence="2" id="KW-0689">Ribosomal protein</keyword>
<accession>A0A2K6LXY7</accession>
<evidence type="ECO:0000313" key="5">
    <source>
        <dbReference type="Ensembl" id="ENSRBIP00000028387.1"/>
    </source>
</evidence>
<proteinExistence type="predicted"/>
<dbReference type="GO" id="GO:1990904">
    <property type="term" value="C:ribonucleoprotein complex"/>
    <property type="evidence" value="ECO:0007669"/>
    <property type="project" value="UniProtKB-KW"/>
</dbReference>
<dbReference type="PANTHER" id="PTHR11830">
    <property type="entry name" value="40S RIBOSOMAL PROTEIN S3A"/>
    <property type="match status" value="1"/>
</dbReference>
<dbReference type="GO" id="GO:0005840">
    <property type="term" value="C:ribosome"/>
    <property type="evidence" value="ECO:0007669"/>
    <property type="project" value="UniProtKB-KW"/>
</dbReference>
<evidence type="ECO:0000313" key="6">
    <source>
        <dbReference type="Proteomes" id="UP000233180"/>
    </source>
</evidence>
<sequence>MAVDKNKRLTKGGKKGAKKKVVGPFSKKDWCDVKAPAMFNIRNIGKTLITRTQGTKIAPDGLKGHVFEVSLADLQNDEVAFRKFKLITEDVQDHDTMISFSSVSLQVSLGT</sequence>
<keyword evidence="6" id="KW-1185">Reference proteome</keyword>
<dbReference type="Pfam" id="PF01015">
    <property type="entry name" value="Ribosomal_S3Ae"/>
    <property type="match status" value="1"/>
</dbReference>
<feature type="region of interest" description="Disordered" evidence="4">
    <location>
        <begin position="1"/>
        <end position="20"/>
    </location>
</feature>
<organism evidence="5 6">
    <name type="scientific">Rhinopithecus bieti</name>
    <name type="common">Black snub-nosed monkey</name>
    <name type="synonym">Pygathrix bieti</name>
    <dbReference type="NCBI Taxonomy" id="61621"/>
    <lineage>
        <taxon>Eukaryota</taxon>
        <taxon>Metazoa</taxon>
        <taxon>Chordata</taxon>
        <taxon>Craniata</taxon>
        <taxon>Vertebrata</taxon>
        <taxon>Euteleostomi</taxon>
        <taxon>Mammalia</taxon>
        <taxon>Eutheria</taxon>
        <taxon>Euarchontoglires</taxon>
        <taxon>Primates</taxon>
        <taxon>Haplorrhini</taxon>
        <taxon>Catarrhini</taxon>
        <taxon>Cercopithecidae</taxon>
        <taxon>Colobinae</taxon>
        <taxon>Rhinopithecus</taxon>
    </lineage>
</organism>
<dbReference type="Ensembl" id="ENSRBIT00000052325.1">
    <property type="protein sequence ID" value="ENSRBIP00000028387.1"/>
    <property type="gene ID" value="ENSRBIG00000038076.1"/>
</dbReference>
<reference evidence="5" key="2">
    <citation type="submission" date="2025-08" db="UniProtKB">
        <authorList>
            <consortium name="Ensembl"/>
        </authorList>
    </citation>
    <scope>IDENTIFICATION</scope>
</reference>
<keyword evidence="1" id="KW-0963">Cytoplasm</keyword>
<reference evidence="5 6" key="1">
    <citation type="submission" date="2016-06" db="EMBL/GenBank/DDBJ databases">
        <title>Genome of Rhinopithecus bieti.</title>
        <authorList>
            <person name="Wu"/>
            <person name="C.-I. and Zhang"/>
            <person name="Y."/>
        </authorList>
    </citation>
    <scope>NUCLEOTIDE SEQUENCE</scope>
</reference>
<dbReference type="Proteomes" id="UP000233180">
    <property type="component" value="Unassembled WGS sequence"/>
</dbReference>
<protein>
    <submittedName>
        <fullName evidence="5">Ribosomal protein S3A</fullName>
    </submittedName>
</protein>
<dbReference type="GO" id="GO:0006412">
    <property type="term" value="P:translation"/>
    <property type="evidence" value="ECO:0007669"/>
    <property type="project" value="InterPro"/>
</dbReference>
<evidence type="ECO:0000256" key="2">
    <source>
        <dbReference type="ARBA" id="ARBA00022980"/>
    </source>
</evidence>
<feature type="compositionally biased region" description="Basic residues" evidence="4">
    <location>
        <begin position="8"/>
        <end position="20"/>
    </location>
</feature>
<evidence type="ECO:0000256" key="1">
    <source>
        <dbReference type="ARBA" id="ARBA00022490"/>
    </source>
</evidence>
<dbReference type="SMART" id="SM01397">
    <property type="entry name" value="Ribosomal_S3Ae"/>
    <property type="match status" value="1"/>
</dbReference>
<keyword evidence="3" id="KW-0687">Ribonucleoprotein</keyword>
<dbReference type="GeneTree" id="ENSGT00390000018433"/>
<evidence type="ECO:0000256" key="3">
    <source>
        <dbReference type="ARBA" id="ARBA00023274"/>
    </source>
</evidence>
<dbReference type="AlphaFoldDB" id="A0A2K6LXY7"/>